<comment type="caution">
    <text evidence="2">The sequence shown here is derived from an EMBL/GenBank/DDBJ whole genome shotgun (WGS) entry which is preliminary data.</text>
</comment>
<gene>
    <name evidence="2" type="ORF">SKAU_G00029580</name>
</gene>
<evidence type="ECO:0000313" key="2">
    <source>
        <dbReference type="EMBL" id="KAJ8382180.1"/>
    </source>
</evidence>
<accession>A0A9Q1GEP8</accession>
<evidence type="ECO:0000256" key="1">
    <source>
        <dbReference type="SAM" id="MobiDB-lite"/>
    </source>
</evidence>
<dbReference type="Proteomes" id="UP001152622">
    <property type="component" value="Chromosome 1"/>
</dbReference>
<dbReference type="EMBL" id="JAINUF010000001">
    <property type="protein sequence ID" value="KAJ8382180.1"/>
    <property type="molecule type" value="Genomic_DNA"/>
</dbReference>
<organism evidence="2 3">
    <name type="scientific">Synaphobranchus kaupii</name>
    <name type="common">Kaup's arrowtooth eel</name>
    <dbReference type="NCBI Taxonomy" id="118154"/>
    <lineage>
        <taxon>Eukaryota</taxon>
        <taxon>Metazoa</taxon>
        <taxon>Chordata</taxon>
        <taxon>Craniata</taxon>
        <taxon>Vertebrata</taxon>
        <taxon>Euteleostomi</taxon>
        <taxon>Actinopterygii</taxon>
        <taxon>Neopterygii</taxon>
        <taxon>Teleostei</taxon>
        <taxon>Anguilliformes</taxon>
        <taxon>Synaphobranchidae</taxon>
        <taxon>Synaphobranchus</taxon>
    </lineage>
</organism>
<name>A0A9Q1GEP8_SYNKA</name>
<feature type="region of interest" description="Disordered" evidence="1">
    <location>
        <begin position="1"/>
        <end position="29"/>
    </location>
</feature>
<keyword evidence="3" id="KW-1185">Reference proteome</keyword>
<proteinExistence type="predicted"/>
<feature type="region of interest" description="Disordered" evidence="1">
    <location>
        <begin position="110"/>
        <end position="132"/>
    </location>
</feature>
<dbReference type="AlphaFoldDB" id="A0A9Q1GEP8"/>
<sequence>MNHPADTGSVGRPPGERGPSARPRLSPNRVTGAGRQLAVHVGHTTACGVFACVVLSSRRPCGPDVSSTVTAVKQTVDSRVGVRSLPQDSAGADLRDGVVCVLSQAQNQLRGDDFTASSEADDHNPQTSRENS</sequence>
<evidence type="ECO:0000313" key="3">
    <source>
        <dbReference type="Proteomes" id="UP001152622"/>
    </source>
</evidence>
<reference evidence="2" key="1">
    <citation type="journal article" date="2023" name="Science">
        <title>Genome structures resolve the early diversification of teleost fishes.</title>
        <authorList>
            <person name="Parey E."/>
            <person name="Louis A."/>
            <person name="Montfort J."/>
            <person name="Bouchez O."/>
            <person name="Roques C."/>
            <person name="Iampietro C."/>
            <person name="Lluch J."/>
            <person name="Castinel A."/>
            <person name="Donnadieu C."/>
            <person name="Desvignes T."/>
            <person name="Floi Bucao C."/>
            <person name="Jouanno E."/>
            <person name="Wen M."/>
            <person name="Mejri S."/>
            <person name="Dirks R."/>
            <person name="Jansen H."/>
            <person name="Henkel C."/>
            <person name="Chen W.J."/>
            <person name="Zahm M."/>
            <person name="Cabau C."/>
            <person name="Klopp C."/>
            <person name="Thompson A.W."/>
            <person name="Robinson-Rechavi M."/>
            <person name="Braasch I."/>
            <person name="Lecointre G."/>
            <person name="Bobe J."/>
            <person name="Postlethwait J.H."/>
            <person name="Berthelot C."/>
            <person name="Roest Crollius H."/>
            <person name="Guiguen Y."/>
        </authorList>
    </citation>
    <scope>NUCLEOTIDE SEQUENCE</scope>
    <source>
        <strain evidence="2">WJC10195</strain>
    </source>
</reference>
<protein>
    <submittedName>
        <fullName evidence="2">Uncharacterized protein</fullName>
    </submittedName>
</protein>